<evidence type="ECO:0000313" key="1">
    <source>
        <dbReference type="EMBL" id="RAM63201.1"/>
    </source>
</evidence>
<organism evidence="1 2">
    <name type="scientific">Herbaspirillum rubrisubalbicans</name>
    <dbReference type="NCBI Taxonomy" id="80842"/>
    <lineage>
        <taxon>Bacteria</taxon>
        <taxon>Pseudomonadati</taxon>
        <taxon>Pseudomonadota</taxon>
        <taxon>Betaproteobacteria</taxon>
        <taxon>Burkholderiales</taxon>
        <taxon>Oxalobacteraceae</taxon>
        <taxon>Herbaspirillum</taxon>
    </lineage>
</organism>
<protein>
    <recommendedName>
        <fullName evidence="3">MarR family transcriptional regulator</fullName>
    </recommendedName>
</protein>
<dbReference type="EMBL" id="JUGD01000022">
    <property type="protein sequence ID" value="RAM63201.1"/>
    <property type="molecule type" value="Genomic_DNA"/>
</dbReference>
<name>A0ABX9BYV0_9BURK</name>
<gene>
    <name evidence="1" type="ORF">RB24_17960</name>
</gene>
<evidence type="ECO:0008006" key="3">
    <source>
        <dbReference type="Google" id="ProtNLM"/>
    </source>
</evidence>
<keyword evidence="2" id="KW-1185">Reference proteome</keyword>
<dbReference type="Proteomes" id="UP000248631">
    <property type="component" value="Unassembled WGS sequence"/>
</dbReference>
<reference evidence="1 2" key="1">
    <citation type="submission" date="2014-12" db="EMBL/GenBank/DDBJ databases">
        <title>Complete genome sequence of Herbaspirillum rubrisubalbicans Os38.</title>
        <authorList>
            <person name="Chen M."/>
            <person name="An Q."/>
        </authorList>
    </citation>
    <scope>NUCLEOTIDE SEQUENCE [LARGE SCALE GENOMIC DNA]</scope>
    <source>
        <strain evidence="1 2">Os38</strain>
    </source>
</reference>
<proteinExistence type="predicted"/>
<accession>A0ABX9BYV0</accession>
<evidence type="ECO:0000313" key="2">
    <source>
        <dbReference type="Proteomes" id="UP000248631"/>
    </source>
</evidence>
<comment type="caution">
    <text evidence="1">The sequence shown here is derived from an EMBL/GenBank/DDBJ whole genome shotgun (WGS) entry which is preliminary data.</text>
</comment>
<sequence>MTEYFFDLPTSASSLSVYSDIERYDPTAPRDFRPFVIGEFVIRRLPLRGTLYTDYYILHEGAVIGHQVSFPSEEDCCMHQRRQANWRGDTARHAPAPEASIFGDIVLQGRIAALLGAGGEMDSASVAHALRMQISTISPVLEKMADEHRIYRRGTRHRYTYRAA</sequence>